<comment type="caution">
    <text evidence="1">The sequence shown here is derived from an EMBL/GenBank/DDBJ whole genome shotgun (WGS) entry which is preliminary data.</text>
</comment>
<dbReference type="EMBL" id="VRZA01000006">
    <property type="protein sequence ID" value="TXS91335.1"/>
    <property type="molecule type" value="Genomic_DNA"/>
</dbReference>
<dbReference type="RefSeq" id="WP_148069569.1">
    <property type="nucleotide sequence ID" value="NZ_VRZA01000006.1"/>
</dbReference>
<reference evidence="1 2" key="1">
    <citation type="submission" date="2019-08" db="EMBL/GenBank/DDBJ databases">
        <title>Parahaliea maris sp. nov., isolated from the surface seawater.</title>
        <authorList>
            <person name="Liu Y."/>
        </authorList>
    </citation>
    <scope>NUCLEOTIDE SEQUENCE [LARGE SCALE GENOMIC DNA]</scope>
    <source>
        <strain evidence="1 2">HSLHS9</strain>
    </source>
</reference>
<keyword evidence="2" id="KW-1185">Reference proteome</keyword>
<evidence type="ECO:0000313" key="2">
    <source>
        <dbReference type="Proteomes" id="UP000321039"/>
    </source>
</evidence>
<dbReference type="Proteomes" id="UP000321039">
    <property type="component" value="Unassembled WGS sequence"/>
</dbReference>
<protein>
    <recommendedName>
        <fullName evidence="3">Sulfotransferase family protein</fullName>
    </recommendedName>
</protein>
<accession>A0A5C8ZSF5</accession>
<organism evidence="1 2">
    <name type="scientific">Parahaliea maris</name>
    <dbReference type="NCBI Taxonomy" id="2716870"/>
    <lineage>
        <taxon>Bacteria</taxon>
        <taxon>Pseudomonadati</taxon>
        <taxon>Pseudomonadota</taxon>
        <taxon>Gammaproteobacteria</taxon>
        <taxon>Cellvibrionales</taxon>
        <taxon>Halieaceae</taxon>
        <taxon>Parahaliea</taxon>
    </lineage>
</organism>
<proteinExistence type="predicted"/>
<dbReference type="Gene3D" id="3.40.50.300">
    <property type="entry name" value="P-loop containing nucleotide triphosphate hydrolases"/>
    <property type="match status" value="1"/>
</dbReference>
<gene>
    <name evidence="1" type="ORF">FV139_16520</name>
</gene>
<evidence type="ECO:0000313" key="1">
    <source>
        <dbReference type="EMBL" id="TXS91335.1"/>
    </source>
</evidence>
<name>A0A5C8ZSF5_9GAMM</name>
<sequence length="257" mass="29264">MRTVICHYHIFKNSGTSFDEQLTANYGDAHCIFDGPFRYSKINQDELIKIVSNHKDCIAFSSHQINLPVPSSIDVRVEPVVFVRHPLLRIRSIYQFSKKSPATSFVGEFSSGLDFGDWINECIKSKAGLTMISNAQTRLLSNVYNRPSIQRRSASGGLICDFNQAVRNLSQVNLLGRTEFFELDVSKFTKIMAEFGVEFEFHRKSASNVTSGDLELPVEARLERMQREVGEPVYALLKAMNQQDLNLYDFVTETLQY</sequence>
<dbReference type="AlphaFoldDB" id="A0A5C8ZSF5"/>
<evidence type="ECO:0008006" key="3">
    <source>
        <dbReference type="Google" id="ProtNLM"/>
    </source>
</evidence>
<dbReference type="InterPro" id="IPR027417">
    <property type="entry name" value="P-loop_NTPase"/>
</dbReference>